<feature type="compositionally biased region" description="Polar residues" evidence="8">
    <location>
        <begin position="898"/>
        <end position="912"/>
    </location>
</feature>
<evidence type="ECO:0000256" key="3">
    <source>
        <dbReference type="ARBA" id="ARBA00010042"/>
    </source>
</evidence>
<keyword evidence="4" id="KW-0963">Cytoplasm</keyword>
<dbReference type="OrthoDB" id="6123at2759"/>
<evidence type="ECO:0000256" key="1">
    <source>
        <dbReference type="ARBA" id="ARBA00004123"/>
    </source>
</evidence>
<feature type="compositionally biased region" description="Acidic residues" evidence="8">
    <location>
        <begin position="397"/>
        <end position="407"/>
    </location>
</feature>
<sequence length="1167" mass="128135">MTATRMNSRAAVGSSQWVKEEREQMARLIDQDVEEFGYSARNELEWLNEHMAEIFSSNQMNVTDVFKTPGKLRGKTPRTARKHDAQRAPLTDLFAPNPQSVMSPARTTPFYQKVSKINVASYDDSKPSQVEAATLKSPLKQGKENADSGYHGMTEDEMDVDAPAGHKHKEALPLPRAPAMQDLLTVEARTTEESFVSAQEGLEPQETPQQQDQEDDDNATVQDGDLDDQRAAINAQVDGQHLNDPEISIHEDAPDDSPDIGEGTPIAREHTDSGSYTSSPEKTLPRKSSLNFASLPPRETLTGKRSMGVRNSQFQPSQQQNSQAMDMDEDVSDGEEREAGKSASLSSVKAQSKTSTQLLHEKINMLGQTREPRPSKSIPSMYPHLSQASQATKESQPEAENDDEDDSWIAPIEDRNSTHKAPEPEAHSRSDAATNGEYRRTYGHQKSISTSNIASPTKLAMRPEDVGHMAVSASMPNGVGNQATTPTSSPKKFTEGPLSASKARFYSVLKSAKGMFASSAGASAQAKMEATSLHTAASKESLLDSGPDTLKIPGGFADDAASVSTGNTAGSRPLSAFFSPSKEGRKTRSSTESDKRKKAKEEQKIVDDLDKIRQKERQKATQQKQERERAEEERKAQLERERAEATAREEERSAAIEKEQSQEQTQEIKTMPSTGKLRAPGRLAKPTRQAPAQSSKPVPVNIRVASQAQRLGSTQPSASTSVAETAQTPGNRPQSVVGRPGLTRGGSANPTSNARVKALEAAARKKEQEEKAAARKAEQKKELERKRAAKLEEERKADQERRAEEQRKVLEARAAAQKQAEQRKLEQQRREAAAAKARADAELAEALEREKARAAAPPQRGDVPGTIRQLTKTTVIQDMQANKSVKRPLQRDAEEPSRTSTMNRGLPSYQQQDAKRRRTDDEEDLDMRERHSVMAPPKRPSNMRKETLGNKFPHGYAHAPPPAAHHAQNNIYKASVTSHSNQMKPSGPTHPTETIKLSTARIPFADADTAPSKTPTASAFKTPARPAAPFATTTKPSPAYPNGDNIALPEIHDSDSDSSDSESESQGKPGFRAPSWVASPALRDLLTQQQLVDPESVFGPIAALNMDDVFRGGSSKNQERMRRYRERGESALWTESGDAVTSAEKRRDREARERVVRDGGWTFTRDL</sequence>
<reference evidence="10" key="1">
    <citation type="journal article" date="2020" name="Stud. Mycol.">
        <title>101 Dothideomycetes genomes: a test case for predicting lifestyles and emergence of pathogens.</title>
        <authorList>
            <person name="Haridas S."/>
            <person name="Albert R."/>
            <person name="Binder M."/>
            <person name="Bloem J."/>
            <person name="Labutti K."/>
            <person name="Salamov A."/>
            <person name="Andreopoulos B."/>
            <person name="Baker S."/>
            <person name="Barry K."/>
            <person name="Bills G."/>
            <person name="Bluhm B."/>
            <person name="Cannon C."/>
            <person name="Castanera R."/>
            <person name="Culley D."/>
            <person name="Daum C."/>
            <person name="Ezra D."/>
            <person name="Gonzalez J."/>
            <person name="Henrissat B."/>
            <person name="Kuo A."/>
            <person name="Liang C."/>
            <person name="Lipzen A."/>
            <person name="Lutzoni F."/>
            <person name="Magnuson J."/>
            <person name="Mondo S."/>
            <person name="Nolan M."/>
            <person name="Ohm R."/>
            <person name="Pangilinan J."/>
            <person name="Park H.-J."/>
            <person name="Ramirez L."/>
            <person name="Alfaro M."/>
            <person name="Sun H."/>
            <person name="Tritt A."/>
            <person name="Yoshinaga Y."/>
            <person name="Zwiers L.-H."/>
            <person name="Turgeon B."/>
            <person name="Goodwin S."/>
            <person name="Spatafora J."/>
            <person name="Crous P."/>
            <person name="Grigoriev I."/>
        </authorList>
    </citation>
    <scope>NUCLEOTIDE SEQUENCE</scope>
    <source>
        <strain evidence="10">CBS 260.36</strain>
    </source>
</reference>
<feature type="compositionally biased region" description="Low complexity" evidence="8">
    <location>
        <begin position="1019"/>
        <end position="1037"/>
    </location>
</feature>
<evidence type="ECO:0000259" key="9">
    <source>
        <dbReference type="Pfam" id="PF03941"/>
    </source>
</evidence>
<evidence type="ECO:0000256" key="6">
    <source>
        <dbReference type="ARBA" id="ARBA00023212"/>
    </source>
</evidence>
<feature type="region of interest" description="Disordered" evidence="8">
    <location>
        <begin position="518"/>
        <end position="1075"/>
    </location>
</feature>
<organism evidence="10 11">
    <name type="scientific">Myriangium duriaei CBS 260.36</name>
    <dbReference type="NCBI Taxonomy" id="1168546"/>
    <lineage>
        <taxon>Eukaryota</taxon>
        <taxon>Fungi</taxon>
        <taxon>Dikarya</taxon>
        <taxon>Ascomycota</taxon>
        <taxon>Pezizomycotina</taxon>
        <taxon>Dothideomycetes</taxon>
        <taxon>Dothideomycetidae</taxon>
        <taxon>Myriangiales</taxon>
        <taxon>Myriangiaceae</taxon>
        <taxon>Myriangium</taxon>
    </lineage>
</organism>
<comment type="similarity">
    <text evidence="3">Belongs to the INCENP family.</text>
</comment>
<dbReference type="Pfam" id="PF03941">
    <property type="entry name" value="INCENP_ARK-bind"/>
    <property type="match status" value="1"/>
</dbReference>
<dbReference type="GO" id="GO:0007059">
    <property type="term" value="P:chromosome segregation"/>
    <property type="evidence" value="ECO:0007669"/>
    <property type="project" value="UniProtKB-KW"/>
</dbReference>
<feature type="compositionally biased region" description="Basic and acidic residues" evidence="8">
    <location>
        <begin position="582"/>
        <end position="661"/>
    </location>
</feature>
<feature type="compositionally biased region" description="Polar residues" evidence="8">
    <location>
        <begin position="868"/>
        <end position="883"/>
    </location>
</feature>
<feature type="compositionally biased region" description="Basic and acidic residues" evidence="8">
    <location>
        <begin position="241"/>
        <end position="252"/>
    </location>
</feature>
<dbReference type="EMBL" id="ML996091">
    <property type="protein sequence ID" value="KAF2149413.1"/>
    <property type="molecule type" value="Genomic_DNA"/>
</dbReference>
<feature type="compositionally biased region" description="Polar residues" evidence="8">
    <location>
        <begin position="968"/>
        <end position="997"/>
    </location>
</feature>
<feature type="compositionally biased region" description="Polar residues" evidence="8">
    <location>
        <begin position="343"/>
        <end position="358"/>
    </location>
</feature>
<dbReference type="GO" id="GO:0005634">
    <property type="term" value="C:nucleus"/>
    <property type="evidence" value="ECO:0007669"/>
    <property type="project" value="UniProtKB-SubCell"/>
</dbReference>
<evidence type="ECO:0000256" key="8">
    <source>
        <dbReference type="SAM" id="MobiDB-lite"/>
    </source>
</evidence>
<dbReference type="GO" id="GO:0005819">
    <property type="term" value="C:spindle"/>
    <property type="evidence" value="ECO:0007669"/>
    <property type="project" value="UniProtKB-SubCell"/>
</dbReference>
<evidence type="ECO:0000313" key="11">
    <source>
        <dbReference type="Proteomes" id="UP000799439"/>
    </source>
</evidence>
<dbReference type="PANTHER" id="PTHR13142">
    <property type="entry name" value="INNER CENTROMERE PROTEIN"/>
    <property type="match status" value="1"/>
</dbReference>
<evidence type="ECO:0000256" key="2">
    <source>
        <dbReference type="ARBA" id="ARBA00004186"/>
    </source>
</evidence>
<feature type="compositionally biased region" description="Polar residues" evidence="8">
    <location>
        <begin position="444"/>
        <end position="455"/>
    </location>
</feature>
<feature type="compositionally biased region" description="Polar residues" evidence="8">
    <location>
        <begin position="273"/>
        <end position="292"/>
    </location>
</feature>
<dbReference type="InterPro" id="IPR005635">
    <property type="entry name" value="Inner_centromere_prot_ARK-bd"/>
</dbReference>
<feature type="compositionally biased region" description="Acidic residues" evidence="8">
    <location>
        <begin position="326"/>
        <end position="336"/>
    </location>
</feature>
<feature type="compositionally biased region" description="Low complexity" evidence="8">
    <location>
        <begin position="311"/>
        <end position="323"/>
    </location>
</feature>
<accession>A0A9P4MDP8</accession>
<dbReference type="PANTHER" id="PTHR13142:SF1">
    <property type="entry name" value="INNER CENTROMERE PROTEIN"/>
    <property type="match status" value="1"/>
</dbReference>
<feature type="compositionally biased region" description="Basic and acidic residues" evidence="8">
    <location>
        <begin position="820"/>
        <end position="853"/>
    </location>
</feature>
<proteinExistence type="inferred from homology"/>
<keyword evidence="11" id="KW-1185">Reference proteome</keyword>
<evidence type="ECO:0000256" key="5">
    <source>
        <dbReference type="ARBA" id="ARBA00022829"/>
    </source>
</evidence>
<feature type="compositionally biased region" description="Basic and acidic residues" evidence="8">
    <location>
        <begin position="762"/>
        <end position="811"/>
    </location>
</feature>
<gene>
    <name evidence="10" type="ORF">K461DRAFT_296884</name>
</gene>
<dbReference type="Proteomes" id="UP000799439">
    <property type="component" value="Unassembled WGS sequence"/>
</dbReference>
<evidence type="ECO:0000313" key="10">
    <source>
        <dbReference type="EMBL" id="KAF2149413.1"/>
    </source>
</evidence>
<keyword evidence="6" id="KW-0206">Cytoskeleton</keyword>
<evidence type="ECO:0000256" key="4">
    <source>
        <dbReference type="ARBA" id="ARBA00022490"/>
    </source>
</evidence>
<feature type="region of interest" description="Disordered" evidence="8">
    <location>
        <begin position="122"/>
        <end position="497"/>
    </location>
</feature>
<feature type="compositionally biased region" description="Polar residues" evidence="8">
    <location>
        <begin position="662"/>
        <end position="673"/>
    </location>
</feature>
<comment type="subcellular location">
    <subcellularLocation>
        <location evidence="2">Cytoplasm</location>
        <location evidence="2">Cytoskeleton</location>
        <location evidence="2">Spindle</location>
    </subcellularLocation>
    <subcellularLocation>
        <location evidence="1">Nucleus</location>
    </subcellularLocation>
</comment>
<feature type="compositionally biased region" description="Polar residues" evidence="8">
    <location>
        <begin position="704"/>
        <end position="734"/>
    </location>
</feature>
<keyword evidence="5" id="KW-0159">Chromosome partition</keyword>
<feature type="compositionally biased region" description="Basic and acidic residues" evidence="8">
    <location>
        <begin position="412"/>
        <end position="430"/>
    </location>
</feature>
<evidence type="ECO:0000256" key="7">
    <source>
        <dbReference type="ARBA" id="ARBA00023242"/>
    </source>
</evidence>
<name>A0A9P4MDP8_9PEZI</name>
<keyword evidence="7" id="KW-0539">Nucleus</keyword>
<feature type="compositionally biased region" description="Basic residues" evidence="8">
    <location>
        <begin position="70"/>
        <end position="81"/>
    </location>
</feature>
<protein>
    <recommendedName>
        <fullName evidence="9">Inner centromere protein ARK-binding domain-containing protein</fullName>
    </recommendedName>
</protein>
<feature type="compositionally biased region" description="Polar residues" evidence="8">
    <location>
        <begin position="479"/>
        <end position="491"/>
    </location>
</feature>
<feature type="domain" description="Inner centromere protein ARK-binding" evidence="9">
    <location>
        <begin position="1054"/>
        <end position="1110"/>
    </location>
</feature>
<dbReference type="AlphaFoldDB" id="A0A9P4MDP8"/>
<comment type="caution">
    <text evidence="10">The sequence shown here is derived from an EMBL/GenBank/DDBJ whole genome shotgun (WGS) entry which is preliminary data.</text>
</comment>
<feature type="region of interest" description="Disordered" evidence="8">
    <location>
        <begin position="67"/>
        <end position="87"/>
    </location>
</feature>